<reference evidence="2" key="1">
    <citation type="submission" date="2016-11" db="EMBL/GenBank/DDBJ databases">
        <authorList>
            <person name="Varghese N."/>
            <person name="Submissions S."/>
        </authorList>
    </citation>
    <scope>NUCLEOTIDE SEQUENCE [LARGE SCALE GENOMIC DNA]</scope>
    <source>
        <strain evidence="2">DSM 15449</strain>
    </source>
</reference>
<protein>
    <submittedName>
        <fullName evidence="1">DNA repair exonuclease SbcCD nuclease subunit</fullName>
    </submittedName>
</protein>
<dbReference type="RefSeq" id="WP_073030083.1">
    <property type="nucleotide sequence ID" value="NZ_FQXJ01000008.1"/>
</dbReference>
<keyword evidence="1" id="KW-0269">Exonuclease</keyword>
<accession>A0A1M5YME5</accession>
<dbReference type="AlphaFoldDB" id="A0A1M5YME5"/>
<name>A0A1M5YME5_9FIRM</name>
<dbReference type="PANTHER" id="PTHR30337">
    <property type="entry name" value="COMPONENT OF ATP-DEPENDENT DSDNA EXONUCLEASE"/>
    <property type="match status" value="1"/>
</dbReference>
<organism evidence="1 2">
    <name type="scientific">Desulfosporosinus lacus DSM 15449</name>
    <dbReference type="NCBI Taxonomy" id="1121420"/>
    <lineage>
        <taxon>Bacteria</taxon>
        <taxon>Bacillati</taxon>
        <taxon>Bacillota</taxon>
        <taxon>Clostridia</taxon>
        <taxon>Eubacteriales</taxon>
        <taxon>Desulfitobacteriaceae</taxon>
        <taxon>Desulfosporosinus</taxon>
    </lineage>
</organism>
<dbReference type="SUPFAM" id="SSF56300">
    <property type="entry name" value="Metallo-dependent phosphatases"/>
    <property type="match status" value="1"/>
</dbReference>
<dbReference type="OrthoDB" id="9773856at2"/>
<dbReference type="InterPro" id="IPR029052">
    <property type="entry name" value="Metallo-depent_PP-like"/>
</dbReference>
<keyword evidence="1" id="KW-0540">Nuclease</keyword>
<keyword evidence="1" id="KW-0378">Hydrolase</keyword>
<dbReference type="InterPro" id="IPR050535">
    <property type="entry name" value="DNA_Repair-Maintenance_Comp"/>
</dbReference>
<dbReference type="GO" id="GO:0004527">
    <property type="term" value="F:exonuclease activity"/>
    <property type="evidence" value="ECO:0007669"/>
    <property type="project" value="UniProtKB-KW"/>
</dbReference>
<evidence type="ECO:0000313" key="1">
    <source>
        <dbReference type="EMBL" id="SHI12733.1"/>
    </source>
</evidence>
<sequence length="386" mass="44140">MTSCLRFLQCAGFRFDSPFWDGPESWTTFRNQDLWQSFQAVLELCQSEKIEFLFLTGDLFEQEYVRKETVERVARSLAKLEGTRVFITPGRRDPLIISSAYRLTVWPSNVHIFSSGVTSVRIPSHNVTVYGAGWTAYHQERPFLDSFQPVNDGTLQLMLLHAMVDSNRNNEGFIPIRHEQVSSSGLDYLALGSLEVWSGVQQAGKTNWADCGSLEARSFQDNGPHGVLLGEIQKDSSRFEFRELGQRWYIEKNFTIQSQSSIEGIAEKIIAETSLEERQKNLYRIKLSGNLLDVEELVQPLQNLLMTQFRFVTVLPLEERTQSQLEFSVLSREKSMEGFPTLEKVFANKLQARLINTDESKISNYWEIVQKIGITALGQGRTVDED</sequence>
<gene>
    <name evidence="1" type="ORF">SAMN02746098_02521</name>
</gene>
<dbReference type="Proteomes" id="UP000183954">
    <property type="component" value="Unassembled WGS sequence"/>
</dbReference>
<keyword evidence="2" id="KW-1185">Reference proteome</keyword>
<dbReference type="EMBL" id="FQXJ01000008">
    <property type="protein sequence ID" value="SHI12733.1"/>
    <property type="molecule type" value="Genomic_DNA"/>
</dbReference>
<dbReference type="PANTHER" id="PTHR30337:SF7">
    <property type="entry name" value="PHOSPHOESTERASE"/>
    <property type="match status" value="1"/>
</dbReference>
<proteinExistence type="predicted"/>
<dbReference type="Gene3D" id="3.60.21.10">
    <property type="match status" value="1"/>
</dbReference>
<evidence type="ECO:0000313" key="2">
    <source>
        <dbReference type="Proteomes" id="UP000183954"/>
    </source>
</evidence>
<dbReference type="STRING" id="1121420.SAMN02746098_02521"/>